<dbReference type="EMBL" id="BJON01000006">
    <property type="protein sequence ID" value="GED67935.1"/>
    <property type="molecule type" value="Genomic_DNA"/>
</dbReference>
<keyword evidence="3" id="KW-0663">Pyridoxal phosphate</keyword>
<protein>
    <recommendedName>
        <fullName evidence="2">cysteine-S-conjugate beta-lyase</fullName>
        <ecNumber evidence="2">4.4.1.13</ecNumber>
    </recommendedName>
</protein>
<dbReference type="InterPro" id="IPR051798">
    <property type="entry name" value="Class-II_PLP-Dep_Aminotrans"/>
</dbReference>
<dbReference type="NCBIfam" id="TIGR04350">
    <property type="entry name" value="C_S_lyase_PatB"/>
    <property type="match status" value="1"/>
</dbReference>
<dbReference type="Pfam" id="PF00155">
    <property type="entry name" value="Aminotran_1_2"/>
    <property type="match status" value="1"/>
</dbReference>
<dbReference type="Proteomes" id="UP000319578">
    <property type="component" value="Unassembled WGS sequence"/>
</dbReference>
<sequence>MSFYKIQKLLTVHCLGAKLISTSKYASVNITRVERQNIRKGEAFVKYNFDEVVNRRNTYSLKWDGESLIKELGFTNRYDEDTIPLFTADMDLPVPQPLIDALHKTVDHRIYGYSVIPDEYYEAIRHWFQKRHDWEIKKEEIVYSPGTVHALHVAVKAFTEPGDGIIIQRPVYPPFTSAIEGNGRRVVNNPLICDEEGYYSIDFEDFEAKAKEDGTTMYILCHPHNPTGRIFTSEELQKLADICARNDVLIIADEIHGDLIRRNQRFIPLVKAAANHSEHIITCTAINKTFNTAGLHCTNVIIPNEELRSRFKQEQGMSLPSPFTIAALIAVYNEGEEWLEQVKAYIDETMDDVQTFLAERMPQVKVRIPEGTYVMWMDFSGYGLSPEEVHERIYHKANVILEDGSMFGQEGLPFQRICVPSPRSLIKEALERIAREF</sequence>
<dbReference type="CDD" id="cd00609">
    <property type="entry name" value="AAT_like"/>
    <property type="match status" value="1"/>
</dbReference>
<evidence type="ECO:0000256" key="1">
    <source>
        <dbReference type="ARBA" id="ARBA00001933"/>
    </source>
</evidence>
<dbReference type="InterPro" id="IPR027619">
    <property type="entry name" value="C-S_lyase_PatB-like"/>
</dbReference>
<feature type="domain" description="Aminotransferase class I/classII large" evidence="6">
    <location>
        <begin position="103"/>
        <end position="433"/>
    </location>
</feature>
<evidence type="ECO:0000256" key="3">
    <source>
        <dbReference type="ARBA" id="ARBA00022898"/>
    </source>
</evidence>
<proteinExistence type="inferred from homology"/>
<dbReference type="InterPro" id="IPR015424">
    <property type="entry name" value="PyrdxlP-dep_Trfase"/>
</dbReference>
<name>A0ABQ0TJ82_9BACL</name>
<reference evidence="7 8" key="1">
    <citation type="submission" date="2019-06" db="EMBL/GenBank/DDBJ databases">
        <title>Whole genome shotgun sequence of Brevibacillus reuszeri NBRC 15719.</title>
        <authorList>
            <person name="Hosoyama A."/>
            <person name="Uohara A."/>
            <person name="Ohji S."/>
            <person name="Ichikawa N."/>
        </authorList>
    </citation>
    <scope>NUCLEOTIDE SEQUENCE [LARGE SCALE GENOMIC DNA]</scope>
    <source>
        <strain evidence="7 8">NBRC 15719</strain>
    </source>
</reference>
<keyword evidence="8" id="KW-1185">Reference proteome</keyword>
<dbReference type="InterPro" id="IPR015421">
    <property type="entry name" value="PyrdxlP-dep_Trfase_major"/>
</dbReference>
<organism evidence="7 8">
    <name type="scientific">Brevibacillus reuszeri</name>
    <dbReference type="NCBI Taxonomy" id="54915"/>
    <lineage>
        <taxon>Bacteria</taxon>
        <taxon>Bacillati</taxon>
        <taxon>Bacillota</taxon>
        <taxon>Bacilli</taxon>
        <taxon>Bacillales</taxon>
        <taxon>Paenibacillaceae</taxon>
        <taxon>Brevibacillus</taxon>
    </lineage>
</organism>
<dbReference type="InterPro" id="IPR004839">
    <property type="entry name" value="Aminotransferase_I/II_large"/>
</dbReference>
<dbReference type="PANTHER" id="PTHR43525:SF1">
    <property type="entry name" value="PROTEIN MALY"/>
    <property type="match status" value="1"/>
</dbReference>
<comment type="caution">
    <text evidence="7">The sequence shown here is derived from an EMBL/GenBank/DDBJ whole genome shotgun (WGS) entry which is preliminary data.</text>
</comment>
<keyword evidence="4" id="KW-0456">Lyase</keyword>
<gene>
    <name evidence="7" type="ORF">BRE01_16370</name>
</gene>
<dbReference type="Gene3D" id="3.40.640.10">
    <property type="entry name" value="Type I PLP-dependent aspartate aminotransferase-like (Major domain)"/>
    <property type="match status" value="1"/>
</dbReference>
<evidence type="ECO:0000256" key="4">
    <source>
        <dbReference type="ARBA" id="ARBA00023239"/>
    </source>
</evidence>
<evidence type="ECO:0000256" key="5">
    <source>
        <dbReference type="ARBA" id="ARBA00037974"/>
    </source>
</evidence>
<evidence type="ECO:0000313" key="7">
    <source>
        <dbReference type="EMBL" id="GED67935.1"/>
    </source>
</evidence>
<accession>A0ABQ0TJ82</accession>
<dbReference type="InterPro" id="IPR015422">
    <property type="entry name" value="PyrdxlP-dep_Trfase_small"/>
</dbReference>
<evidence type="ECO:0000313" key="8">
    <source>
        <dbReference type="Proteomes" id="UP000319578"/>
    </source>
</evidence>
<dbReference type="SUPFAM" id="SSF53383">
    <property type="entry name" value="PLP-dependent transferases"/>
    <property type="match status" value="1"/>
</dbReference>
<comment type="cofactor">
    <cofactor evidence="1">
        <name>pyridoxal 5'-phosphate</name>
        <dbReference type="ChEBI" id="CHEBI:597326"/>
    </cofactor>
</comment>
<dbReference type="Gene3D" id="3.90.1150.10">
    <property type="entry name" value="Aspartate Aminotransferase, domain 1"/>
    <property type="match status" value="1"/>
</dbReference>
<evidence type="ECO:0000259" key="6">
    <source>
        <dbReference type="Pfam" id="PF00155"/>
    </source>
</evidence>
<dbReference type="PANTHER" id="PTHR43525">
    <property type="entry name" value="PROTEIN MALY"/>
    <property type="match status" value="1"/>
</dbReference>
<comment type="similarity">
    <text evidence="5">Belongs to the class-II pyridoxal-phosphate-dependent aminotransferase family. MalY/PatB cystathionine beta-lyase subfamily.</text>
</comment>
<evidence type="ECO:0000256" key="2">
    <source>
        <dbReference type="ARBA" id="ARBA00012224"/>
    </source>
</evidence>
<dbReference type="EC" id="4.4.1.13" evidence="2"/>